<sequence>MPIKARKMIHYLIRAGFREVAKSGGHRKFVHPDGRMTEVPMHSKELTPFTQRKIIQEAKLKIK</sequence>
<gene>
    <name evidence="8" type="ORF">H9564_03200</name>
</gene>
<keyword evidence="2" id="KW-1277">Toxin-antitoxin system</keyword>
<keyword evidence="4" id="KW-0255">Endonuclease</keyword>
<comment type="caution">
    <text evidence="8">The sequence shown here is derived from an EMBL/GenBank/DDBJ whole genome shotgun (WGS) entry which is preliminary data.</text>
</comment>
<comment type="similarity">
    <text evidence="1">Belongs to the HicA mRNA interferase family.</text>
</comment>
<dbReference type="Gene3D" id="3.30.920.30">
    <property type="entry name" value="Hypothetical protein"/>
    <property type="match status" value="1"/>
</dbReference>
<dbReference type="InterPro" id="IPR038570">
    <property type="entry name" value="HicA_sf"/>
</dbReference>
<evidence type="ECO:0000256" key="1">
    <source>
        <dbReference type="ARBA" id="ARBA00006620"/>
    </source>
</evidence>
<name>A0ABR8PBQ8_9LACO</name>
<keyword evidence="5" id="KW-0378">Hydrolase</keyword>
<evidence type="ECO:0000256" key="3">
    <source>
        <dbReference type="ARBA" id="ARBA00022722"/>
    </source>
</evidence>
<organism evidence="8 9">
    <name type="scientific">Limosilactobacillus avistercoris</name>
    <dbReference type="NCBI Taxonomy" id="2762243"/>
    <lineage>
        <taxon>Bacteria</taxon>
        <taxon>Bacillati</taxon>
        <taxon>Bacillota</taxon>
        <taxon>Bacilli</taxon>
        <taxon>Lactobacillales</taxon>
        <taxon>Lactobacillaceae</taxon>
        <taxon>Limosilactobacillus</taxon>
    </lineage>
</organism>
<keyword evidence="7" id="KW-0346">Stress response</keyword>
<reference evidence="8 9" key="1">
    <citation type="submission" date="2020-08" db="EMBL/GenBank/DDBJ databases">
        <title>A Genomic Blueprint of the Chicken Gut Microbiome.</title>
        <authorList>
            <person name="Gilroy R."/>
            <person name="Ravi A."/>
            <person name="Getino M."/>
            <person name="Pursley I."/>
            <person name="Horton D.L."/>
            <person name="Alikhan N.-F."/>
            <person name="Baker D."/>
            <person name="Gharbi K."/>
            <person name="Hall N."/>
            <person name="Watson M."/>
            <person name="Adriaenssens E.M."/>
            <person name="Foster-Nyarko E."/>
            <person name="Jarju S."/>
            <person name="Secka A."/>
            <person name="Antonio M."/>
            <person name="Oren A."/>
            <person name="Chaudhuri R."/>
            <person name="La Ragione R.M."/>
            <person name="Hildebrand F."/>
            <person name="Pallen M.J."/>
        </authorList>
    </citation>
    <scope>NUCLEOTIDE SEQUENCE [LARGE SCALE GENOMIC DNA]</scope>
    <source>
        <strain evidence="8 9">Sa3CUN2</strain>
    </source>
</reference>
<accession>A0ABR8PBQ8</accession>
<dbReference type="SUPFAM" id="SSF54786">
    <property type="entry name" value="YcfA/nrd intein domain"/>
    <property type="match status" value="1"/>
</dbReference>
<evidence type="ECO:0000256" key="7">
    <source>
        <dbReference type="ARBA" id="ARBA00023016"/>
    </source>
</evidence>
<evidence type="ECO:0000256" key="6">
    <source>
        <dbReference type="ARBA" id="ARBA00022884"/>
    </source>
</evidence>
<evidence type="ECO:0000256" key="5">
    <source>
        <dbReference type="ARBA" id="ARBA00022801"/>
    </source>
</evidence>
<dbReference type="RefSeq" id="WP_191684090.1">
    <property type="nucleotide sequence ID" value="NZ_JACSQW010000005.1"/>
</dbReference>
<proteinExistence type="inferred from homology"/>
<evidence type="ECO:0000256" key="4">
    <source>
        <dbReference type="ARBA" id="ARBA00022759"/>
    </source>
</evidence>
<dbReference type="Pfam" id="PF07927">
    <property type="entry name" value="HicA_toxin"/>
    <property type="match status" value="1"/>
</dbReference>
<keyword evidence="3" id="KW-0540">Nuclease</keyword>
<dbReference type="Proteomes" id="UP000616837">
    <property type="component" value="Unassembled WGS sequence"/>
</dbReference>
<evidence type="ECO:0000313" key="8">
    <source>
        <dbReference type="EMBL" id="MBD7894729.1"/>
    </source>
</evidence>
<evidence type="ECO:0000313" key="9">
    <source>
        <dbReference type="Proteomes" id="UP000616837"/>
    </source>
</evidence>
<dbReference type="InterPro" id="IPR012933">
    <property type="entry name" value="HicA_mRNA_interferase"/>
</dbReference>
<evidence type="ECO:0000256" key="2">
    <source>
        <dbReference type="ARBA" id="ARBA00022649"/>
    </source>
</evidence>
<dbReference type="EMBL" id="JACSQW010000005">
    <property type="protein sequence ID" value="MBD7894729.1"/>
    <property type="molecule type" value="Genomic_DNA"/>
</dbReference>
<keyword evidence="6" id="KW-0694">RNA-binding</keyword>
<keyword evidence="9" id="KW-1185">Reference proteome</keyword>
<protein>
    <submittedName>
        <fullName evidence="8">Type II toxin-antitoxin system HicA family toxin</fullName>
    </submittedName>
</protein>